<dbReference type="EMBL" id="MBFU01000164">
    <property type="protein sequence ID" value="PWA01516.1"/>
    <property type="molecule type" value="Genomic_DNA"/>
</dbReference>
<evidence type="ECO:0000256" key="8">
    <source>
        <dbReference type="ARBA" id="ARBA00023128"/>
    </source>
</evidence>
<dbReference type="PANTHER" id="PTHR32198">
    <property type="entry name" value="MITOCHONDRIAL ESCAPE PROTEIN 2"/>
    <property type="match status" value="1"/>
</dbReference>
<protein>
    <recommendedName>
        <fullName evidence="3 12">Mitochondrial escape protein 2</fullName>
    </recommendedName>
</protein>
<evidence type="ECO:0000313" key="15">
    <source>
        <dbReference type="EMBL" id="PWA01516.1"/>
    </source>
</evidence>
<dbReference type="GO" id="GO:0003723">
    <property type="term" value="F:RNA binding"/>
    <property type="evidence" value="ECO:0007669"/>
    <property type="project" value="UniProtKB-UniRule"/>
</dbReference>
<dbReference type="Proteomes" id="UP000245591">
    <property type="component" value="Unassembled WGS sequence"/>
</dbReference>
<evidence type="ECO:0000256" key="5">
    <source>
        <dbReference type="ARBA" id="ARBA00022792"/>
    </source>
</evidence>
<dbReference type="InterPro" id="IPR018850">
    <property type="entry name" value="Mt_escape_2_C"/>
</dbReference>
<evidence type="ECO:0000256" key="13">
    <source>
        <dbReference type="SAM" id="MobiDB-lite"/>
    </source>
</evidence>
<dbReference type="InterPro" id="IPR039627">
    <property type="entry name" value="Yme2_C"/>
</dbReference>
<feature type="region of interest" description="Disordered" evidence="13">
    <location>
        <begin position="504"/>
        <end position="523"/>
    </location>
</feature>
<dbReference type="SUPFAM" id="SSF54928">
    <property type="entry name" value="RNA-binding domain, RBD"/>
    <property type="match status" value="1"/>
</dbReference>
<sequence length="890" mass="101742">MLRHFVKTPFIAQKQPFLVTNRIHLRNNSIRVSTNKDSKIDFNASNNLSYHAAIFLSDLYVIRRSKFDFVTYFYNRYKKSSVEGEIKNLFKTQISKKFELIELENRIRDGGMRIYIKDKTIEDTSTQDTINPISVFEELKNDTKNVAPDSFHLFTKNAFLVEGEPFKEDIMSFFPSRLIKISVFGTDLREEEVFEAFRKYGRIMSIKKGPEESKDTPKPFFVTFQQVNSASVAFNCLYGVYINDSKVCINYVPIVKRNVLIEWINMHTRFVLPIAIAALIAALYAAFEPVRQWYIINKITGRFRFMLKRIAEFFCKMMPNWLAFRIQNMRVMETRALSSPKNLWNIENPHEEKLKQLLESSPDSLILISGPRGVGKMEVVLEALENKKYALEIDAGKLAQASGFTERIEMLASMVGYKPYFASSYQFTLLLDKLLSSTTGQKSGLENTPSSWFTDILDTTALALDTIRFNQITEIKNNINKENKLKNKGKGKLSIYSSKNTSEIGNRSIDTDEESNLSGSSSTIPSSDIPVIVISHFMDPPMEFSEELIKWAARIVTNGSAHVVFTSSNSSIYRDLQQIIPQKSLNMITLGDAPLESSLPYVYNRLRFAKHVDSTTDMIEFSEMHSEALKPIGGRQNDLDYYVQEILRGKTAAESLESAVWRAVTEIKKLSMSFDQPSQSSSKSWTSAQFWYMISNLVENGKIDYNKVRLSTVFDGNDTAILDLQASGLISVLYDYGTPSEILPGRPIYAQAFSELLDLKVFSSTMQYYYHKECLAIETSKLVKIEKELGELGFFEFQVSHGYEDLQVSTSKKMVDALSSVVTAPVKFLYWIVGSRNSEKVPQEPNFTKFFSPQIQPRIQFLLNKAEGLQKKIDNHNNEMSKTLKYVESQ</sequence>
<feature type="domain" description="RRM" evidence="14">
    <location>
        <begin position="177"/>
        <end position="254"/>
    </location>
</feature>
<dbReference type="InterPro" id="IPR035979">
    <property type="entry name" value="RBD_domain_sf"/>
</dbReference>
<evidence type="ECO:0000256" key="2">
    <source>
        <dbReference type="ARBA" id="ARBA00010320"/>
    </source>
</evidence>
<keyword evidence="9" id="KW-0472">Membrane</keyword>
<keyword evidence="12" id="KW-0507">mRNA processing</keyword>
<keyword evidence="11 12" id="KW-0694">RNA-binding</keyword>
<evidence type="ECO:0000256" key="6">
    <source>
        <dbReference type="ARBA" id="ARBA00022946"/>
    </source>
</evidence>
<evidence type="ECO:0000256" key="3">
    <source>
        <dbReference type="ARBA" id="ARBA00020222"/>
    </source>
</evidence>
<evidence type="ECO:0000256" key="9">
    <source>
        <dbReference type="ARBA" id="ARBA00023136"/>
    </source>
</evidence>
<dbReference type="PROSITE" id="PS50102">
    <property type="entry name" value="RRM"/>
    <property type="match status" value="1"/>
</dbReference>
<keyword evidence="5 12" id="KW-0999">Mitochondrion inner membrane</keyword>
<dbReference type="Gene3D" id="3.30.70.330">
    <property type="match status" value="1"/>
</dbReference>
<evidence type="ECO:0000259" key="14">
    <source>
        <dbReference type="PROSITE" id="PS50102"/>
    </source>
</evidence>
<evidence type="ECO:0000256" key="7">
    <source>
        <dbReference type="ARBA" id="ARBA00022989"/>
    </source>
</evidence>
<keyword evidence="8 12" id="KW-0496">Mitochondrion</keyword>
<keyword evidence="6" id="KW-0809">Transit peptide</keyword>
<dbReference type="InterPro" id="IPR000504">
    <property type="entry name" value="RRM_dom"/>
</dbReference>
<dbReference type="GO" id="GO:0006397">
    <property type="term" value="P:mRNA processing"/>
    <property type="evidence" value="ECO:0007669"/>
    <property type="project" value="UniProtKB-UniRule"/>
</dbReference>
<evidence type="ECO:0000313" key="16">
    <source>
        <dbReference type="Proteomes" id="UP000245591"/>
    </source>
</evidence>
<reference evidence="15 16" key="1">
    <citation type="journal article" date="2018" name="MBio">
        <title>Comparative Genomics Reveals the Core Gene Toolbox for the Fungus-Insect Symbiosis.</title>
        <authorList>
            <person name="Wang Y."/>
            <person name="Stata M."/>
            <person name="Wang W."/>
            <person name="Stajich J.E."/>
            <person name="White M.M."/>
            <person name="Moncalvo J.M."/>
        </authorList>
    </citation>
    <scope>NUCLEOTIDE SEQUENCE [LARGE SCALE GENOMIC DNA]</scope>
    <source>
        <strain evidence="15 16">AUS-126-30</strain>
    </source>
</reference>
<dbReference type="Pfam" id="PF10443">
    <property type="entry name" value="RNA12"/>
    <property type="match status" value="1"/>
</dbReference>
<comment type="caution">
    <text evidence="15">The sequence shown here is derived from an EMBL/GenBank/DDBJ whole genome shotgun (WGS) entry which is preliminary data.</text>
</comment>
<proteinExistence type="inferred from homology"/>
<keyword evidence="4" id="KW-0812">Transmembrane</keyword>
<evidence type="ECO:0000256" key="4">
    <source>
        <dbReference type="ARBA" id="ARBA00022692"/>
    </source>
</evidence>
<comment type="subcellular location">
    <subcellularLocation>
        <location evidence="1 12">Mitochondrion inner membrane</location>
        <topology evidence="1 12">Single-pass membrane protein</topology>
    </subcellularLocation>
</comment>
<organism evidence="15 16">
    <name type="scientific">Smittium angustum</name>
    <dbReference type="NCBI Taxonomy" id="133377"/>
    <lineage>
        <taxon>Eukaryota</taxon>
        <taxon>Fungi</taxon>
        <taxon>Fungi incertae sedis</taxon>
        <taxon>Zoopagomycota</taxon>
        <taxon>Kickxellomycotina</taxon>
        <taxon>Harpellomycetes</taxon>
        <taxon>Harpellales</taxon>
        <taxon>Legeriomycetaceae</taxon>
        <taxon>Smittium</taxon>
    </lineage>
</organism>
<evidence type="ECO:0000256" key="10">
    <source>
        <dbReference type="ARBA" id="ARBA00025276"/>
    </source>
</evidence>
<dbReference type="AlphaFoldDB" id="A0A2U1J8W6"/>
<dbReference type="PANTHER" id="PTHR32198:SF2">
    <property type="entry name" value="MITOCHONDRIAL ESCAPE PROTEIN 2"/>
    <property type="match status" value="1"/>
</dbReference>
<comment type="similarity">
    <text evidence="2 12">Belongs to the YME2 family.</text>
</comment>
<evidence type="ECO:0000256" key="12">
    <source>
        <dbReference type="RuleBase" id="RU367108"/>
    </source>
</evidence>
<keyword evidence="16" id="KW-1185">Reference proteome</keyword>
<evidence type="ECO:0000256" key="1">
    <source>
        <dbReference type="ARBA" id="ARBA00004434"/>
    </source>
</evidence>
<accession>A0A2U1J8W6</accession>
<evidence type="ECO:0000256" key="11">
    <source>
        <dbReference type="PROSITE-ProRule" id="PRU00176"/>
    </source>
</evidence>
<dbReference type="Pfam" id="PF00076">
    <property type="entry name" value="RRM_1"/>
    <property type="match status" value="1"/>
</dbReference>
<dbReference type="InterPro" id="IPR012677">
    <property type="entry name" value="Nucleotide-bd_a/b_plait_sf"/>
</dbReference>
<keyword evidence="7" id="KW-1133">Transmembrane helix</keyword>
<comment type="function">
    <text evidence="10 12">Plays a role in maintaining the mitochondrial genome and in controlling the mtDNA escape. Involved in the regulation of mtDNA nucleotide structure and number. May have a dispensable role in early maturation of pre-rRNA.</text>
</comment>
<gene>
    <name evidence="15" type="ORF">BB558_002387</name>
</gene>
<dbReference type="GO" id="GO:0005743">
    <property type="term" value="C:mitochondrial inner membrane"/>
    <property type="evidence" value="ECO:0007669"/>
    <property type="project" value="UniProtKB-SubCell"/>
</dbReference>
<name>A0A2U1J8W6_SMIAN</name>